<evidence type="ECO:0000313" key="6">
    <source>
        <dbReference type="Proteomes" id="UP001302126"/>
    </source>
</evidence>
<evidence type="ECO:0000256" key="2">
    <source>
        <dbReference type="ARBA" id="ARBA00022857"/>
    </source>
</evidence>
<dbReference type="PANTHER" id="PTHR24322:SF736">
    <property type="entry name" value="RETINOL DEHYDROGENASE 10"/>
    <property type="match status" value="1"/>
</dbReference>
<proteinExistence type="inferred from homology"/>
<dbReference type="PROSITE" id="PS00061">
    <property type="entry name" value="ADH_SHORT"/>
    <property type="match status" value="1"/>
</dbReference>
<dbReference type="InterPro" id="IPR020904">
    <property type="entry name" value="Sc_DH/Rdtase_CS"/>
</dbReference>
<dbReference type="PRINTS" id="PR00080">
    <property type="entry name" value="SDRFAMILY"/>
</dbReference>
<dbReference type="Pfam" id="PF00106">
    <property type="entry name" value="adh_short"/>
    <property type="match status" value="1"/>
</dbReference>
<name>A0AAN6WLU1_9PEZI</name>
<comment type="caution">
    <text evidence="5">The sequence shown here is derived from an EMBL/GenBank/DDBJ whole genome shotgun (WGS) entry which is preliminary data.</text>
</comment>
<evidence type="ECO:0000256" key="1">
    <source>
        <dbReference type="ARBA" id="ARBA00006484"/>
    </source>
</evidence>
<reference evidence="5" key="1">
    <citation type="journal article" date="2023" name="Mol. Phylogenet. Evol.">
        <title>Genome-scale phylogeny and comparative genomics of the fungal order Sordariales.</title>
        <authorList>
            <person name="Hensen N."/>
            <person name="Bonometti L."/>
            <person name="Westerberg I."/>
            <person name="Brannstrom I.O."/>
            <person name="Guillou S."/>
            <person name="Cros-Aarteil S."/>
            <person name="Calhoun S."/>
            <person name="Haridas S."/>
            <person name="Kuo A."/>
            <person name="Mondo S."/>
            <person name="Pangilinan J."/>
            <person name="Riley R."/>
            <person name="LaButti K."/>
            <person name="Andreopoulos B."/>
            <person name="Lipzen A."/>
            <person name="Chen C."/>
            <person name="Yan M."/>
            <person name="Daum C."/>
            <person name="Ng V."/>
            <person name="Clum A."/>
            <person name="Steindorff A."/>
            <person name="Ohm R.A."/>
            <person name="Martin F."/>
            <person name="Silar P."/>
            <person name="Natvig D.O."/>
            <person name="Lalanne C."/>
            <person name="Gautier V."/>
            <person name="Ament-Velasquez S.L."/>
            <person name="Kruys A."/>
            <person name="Hutchinson M.I."/>
            <person name="Powell A.J."/>
            <person name="Barry K."/>
            <person name="Miller A.N."/>
            <person name="Grigoriev I.V."/>
            <person name="Debuchy R."/>
            <person name="Gladieux P."/>
            <person name="Hiltunen Thoren M."/>
            <person name="Johannesson H."/>
        </authorList>
    </citation>
    <scope>NUCLEOTIDE SEQUENCE</scope>
    <source>
        <strain evidence="5">PSN309</strain>
    </source>
</reference>
<evidence type="ECO:0000313" key="5">
    <source>
        <dbReference type="EMBL" id="KAK4184196.1"/>
    </source>
</evidence>
<keyword evidence="3" id="KW-0560">Oxidoreductase</keyword>
<evidence type="ECO:0008006" key="7">
    <source>
        <dbReference type="Google" id="ProtNLM"/>
    </source>
</evidence>
<keyword evidence="2" id="KW-0521">NADP</keyword>
<reference evidence="5" key="2">
    <citation type="submission" date="2023-05" db="EMBL/GenBank/DDBJ databases">
        <authorList>
            <consortium name="Lawrence Berkeley National Laboratory"/>
            <person name="Steindorff A."/>
            <person name="Hensen N."/>
            <person name="Bonometti L."/>
            <person name="Westerberg I."/>
            <person name="Brannstrom I.O."/>
            <person name="Guillou S."/>
            <person name="Cros-Aarteil S."/>
            <person name="Calhoun S."/>
            <person name="Haridas S."/>
            <person name="Kuo A."/>
            <person name="Mondo S."/>
            <person name="Pangilinan J."/>
            <person name="Riley R."/>
            <person name="Labutti K."/>
            <person name="Andreopoulos B."/>
            <person name="Lipzen A."/>
            <person name="Chen C."/>
            <person name="Yanf M."/>
            <person name="Daum C."/>
            <person name="Ng V."/>
            <person name="Clum A."/>
            <person name="Ohm R."/>
            <person name="Martin F."/>
            <person name="Silar P."/>
            <person name="Natvig D."/>
            <person name="Lalanne C."/>
            <person name="Gautier V."/>
            <person name="Ament-Velasquez S.L."/>
            <person name="Kruys A."/>
            <person name="Hutchinson M.I."/>
            <person name="Powell A.J."/>
            <person name="Barry K."/>
            <person name="Miller A.N."/>
            <person name="Grigoriev I.V."/>
            <person name="Debuchy R."/>
            <person name="Gladieux P."/>
            <person name="Thoren M.H."/>
            <person name="Johannesson H."/>
        </authorList>
    </citation>
    <scope>NUCLEOTIDE SEQUENCE</scope>
    <source>
        <strain evidence="5">PSN309</strain>
    </source>
</reference>
<dbReference type="PANTHER" id="PTHR24322">
    <property type="entry name" value="PKSB"/>
    <property type="match status" value="1"/>
</dbReference>
<sequence>MATRRENRGIHADNVGRLVRYTLLNEYLALPIAGAAHYLTLKTSRKILVKLIRHAASLGLDISKINFGSLARKALYLGIAGFALSANDFLTKWTANNWAMNKKDEWSDWSKEIVVITGGSSGIGENIAKLLLARNPKVTIVILDFAPLSWSIPKENRRRVHYYQADLSKPEVIKSVCRRIRKDIGHPTVLVNNAGLSRGFTVVEGRYADVEVTLKTNLQAPFLLAKEFLPDMIKKDHGHIVNMCSMSAVVPPPGIVDYAASKAGLQALHEGLALELKYRHKAPRVRLTNVIPHFIRTPLFHGTPNQPRFLSPLLHVETVAEAVVNTLQSGYGQVIYLPGIMRYVTMLRALPEWAFRILIRNGTANLAANFQGRQVIDENGGLKPLSSER</sequence>
<organism evidence="5 6">
    <name type="scientific">Podospora australis</name>
    <dbReference type="NCBI Taxonomy" id="1536484"/>
    <lineage>
        <taxon>Eukaryota</taxon>
        <taxon>Fungi</taxon>
        <taxon>Dikarya</taxon>
        <taxon>Ascomycota</taxon>
        <taxon>Pezizomycotina</taxon>
        <taxon>Sordariomycetes</taxon>
        <taxon>Sordariomycetidae</taxon>
        <taxon>Sordariales</taxon>
        <taxon>Podosporaceae</taxon>
        <taxon>Podospora</taxon>
    </lineage>
</organism>
<dbReference type="Gene3D" id="3.40.50.720">
    <property type="entry name" value="NAD(P)-binding Rossmann-like Domain"/>
    <property type="match status" value="1"/>
</dbReference>
<accession>A0AAN6WLU1</accession>
<dbReference type="InterPro" id="IPR002347">
    <property type="entry name" value="SDR_fam"/>
</dbReference>
<protein>
    <recommendedName>
        <fullName evidence="7">Dehydrogenase</fullName>
    </recommendedName>
</protein>
<dbReference type="EMBL" id="MU864500">
    <property type="protein sequence ID" value="KAK4184196.1"/>
    <property type="molecule type" value="Genomic_DNA"/>
</dbReference>
<comment type="similarity">
    <text evidence="1 4">Belongs to the short-chain dehydrogenases/reductases (SDR) family.</text>
</comment>
<dbReference type="Proteomes" id="UP001302126">
    <property type="component" value="Unassembled WGS sequence"/>
</dbReference>
<dbReference type="SUPFAM" id="SSF51735">
    <property type="entry name" value="NAD(P)-binding Rossmann-fold domains"/>
    <property type="match status" value="1"/>
</dbReference>
<gene>
    <name evidence="5" type="ORF">QBC35DRAFT_65341</name>
</gene>
<keyword evidence="6" id="KW-1185">Reference proteome</keyword>
<evidence type="ECO:0000256" key="4">
    <source>
        <dbReference type="RuleBase" id="RU000363"/>
    </source>
</evidence>
<dbReference type="AlphaFoldDB" id="A0AAN6WLU1"/>
<dbReference type="GO" id="GO:0016616">
    <property type="term" value="F:oxidoreductase activity, acting on the CH-OH group of donors, NAD or NADP as acceptor"/>
    <property type="evidence" value="ECO:0007669"/>
    <property type="project" value="TreeGrafter"/>
</dbReference>
<dbReference type="PRINTS" id="PR00081">
    <property type="entry name" value="GDHRDH"/>
</dbReference>
<evidence type="ECO:0000256" key="3">
    <source>
        <dbReference type="ARBA" id="ARBA00023002"/>
    </source>
</evidence>
<dbReference type="InterPro" id="IPR036291">
    <property type="entry name" value="NAD(P)-bd_dom_sf"/>
</dbReference>